<comment type="function">
    <text evidence="5">Binds 16S rRNA, required for the assembly of 30S particles.</text>
</comment>
<evidence type="ECO:0000256" key="5">
    <source>
        <dbReference type="HAMAP-Rule" id="MF_00537"/>
    </source>
</evidence>
<accession>B2X2C9</accession>
<dbReference type="PANTHER" id="PTHR19836:SF19">
    <property type="entry name" value="SMALL RIBOSOMAL SUBUNIT PROTEIN US14M"/>
    <property type="match status" value="1"/>
</dbReference>
<evidence type="ECO:0000256" key="2">
    <source>
        <dbReference type="ARBA" id="ARBA00022980"/>
    </source>
</evidence>
<dbReference type="GO" id="GO:0006412">
    <property type="term" value="P:translation"/>
    <property type="evidence" value="ECO:0007669"/>
    <property type="project" value="UniProtKB-UniRule"/>
</dbReference>
<dbReference type="Pfam" id="PF00253">
    <property type="entry name" value="Ribosomal_S14"/>
    <property type="match status" value="1"/>
</dbReference>
<proteinExistence type="inferred from homology"/>
<evidence type="ECO:0000256" key="4">
    <source>
        <dbReference type="ARBA" id="ARBA00035247"/>
    </source>
</evidence>
<dbReference type="GO" id="GO:0019843">
    <property type="term" value="F:rRNA binding"/>
    <property type="evidence" value="ECO:0007669"/>
    <property type="project" value="UniProtKB-UniRule"/>
</dbReference>
<reference evidence="6" key="1">
    <citation type="journal article" date="2008" name="J. Phycol.">
        <title>Deep division in the Chlorophyceae (Chlorophyta) revealed by chloroplast phylogenomic analyseS.</title>
        <authorList>
            <person name="Turmel M."/>
            <person name="Brouard J.-S."/>
            <person name="Gagnon C."/>
            <person name="Otis C."/>
            <person name="Lemieux C."/>
        </authorList>
    </citation>
    <scope>NUCLEOTIDE SEQUENCE</scope>
    <source>
        <strain evidence="6">UTEX 97</strain>
    </source>
</reference>
<dbReference type="GO" id="GO:0003735">
    <property type="term" value="F:structural constituent of ribosome"/>
    <property type="evidence" value="ECO:0007669"/>
    <property type="project" value="InterPro"/>
</dbReference>
<evidence type="ECO:0000313" key="6">
    <source>
        <dbReference type="EMBL" id="ABU88342.1"/>
    </source>
</evidence>
<evidence type="ECO:0000256" key="3">
    <source>
        <dbReference type="ARBA" id="ARBA00023274"/>
    </source>
</evidence>
<protein>
    <recommendedName>
        <fullName evidence="4 5">Small ribosomal subunit protein uS14c</fullName>
    </recommendedName>
</protein>
<dbReference type="InterPro" id="IPR001209">
    <property type="entry name" value="Ribosomal_uS14"/>
</dbReference>
<dbReference type="PANTHER" id="PTHR19836">
    <property type="entry name" value="30S RIBOSOMAL PROTEIN S14"/>
    <property type="match status" value="1"/>
</dbReference>
<name>B2X2C9_CHLMO</name>
<keyword evidence="3 5" id="KW-0687">Ribonucleoprotein</keyword>
<dbReference type="InterPro" id="IPR018271">
    <property type="entry name" value="Ribosomal_uS14_CS"/>
</dbReference>
<sequence length="101" mass="11892">MAKKSMIQRELKRQKLVMKYAVKREALKKQINEETTSLKKRLVLHRKLQELPRNSSSVRLHNRCLVTGRPKGFYRDFGLSRHVLREMAHQGLLPGVQKASW</sequence>
<keyword evidence="6" id="KW-0934">Plastid</keyword>
<comment type="subunit">
    <text evidence="5">Part of the 30S ribosomal subunit.</text>
</comment>
<keyword evidence="2 5" id="KW-0689">Ribosomal protein</keyword>
<dbReference type="EMBL" id="EF587499">
    <property type="protein sequence ID" value="ABU88342.1"/>
    <property type="molecule type" value="Genomic_DNA"/>
</dbReference>
<keyword evidence="5" id="KW-0694">RNA-binding</keyword>
<comment type="similarity">
    <text evidence="1 5">Belongs to the universal ribosomal protein uS14 family.</text>
</comment>
<gene>
    <name evidence="5 6" type="primary">rps14</name>
</gene>
<dbReference type="PROSITE" id="PS00527">
    <property type="entry name" value="RIBOSOMAL_S14"/>
    <property type="match status" value="1"/>
</dbReference>
<keyword evidence="5" id="KW-0699">rRNA-binding</keyword>
<evidence type="ECO:0000256" key="1">
    <source>
        <dbReference type="ARBA" id="ARBA00009083"/>
    </source>
</evidence>
<dbReference type="HAMAP" id="MF_00537">
    <property type="entry name" value="Ribosomal_uS14_1"/>
    <property type="match status" value="1"/>
</dbReference>
<dbReference type="FunFam" id="1.10.287.1480:FF:000001">
    <property type="entry name" value="30S ribosomal protein S14"/>
    <property type="match status" value="1"/>
</dbReference>
<dbReference type="Gene3D" id="1.10.287.1480">
    <property type="match status" value="1"/>
</dbReference>
<dbReference type="NCBIfam" id="NF006477">
    <property type="entry name" value="PRK08881.1"/>
    <property type="match status" value="1"/>
</dbReference>
<organism evidence="6">
    <name type="scientific">Chlamydomonas moewusii</name>
    <name type="common">Chlamydomonas eugametos</name>
    <dbReference type="NCBI Taxonomy" id="3054"/>
    <lineage>
        <taxon>Eukaryota</taxon>
        <taxon>Viridiplantae</taxon>
        <taxon>Chlorophyta</taxon>
        <taxon>core chlorophytes</taxon>
        <taxon>Chlorophyceae</taxon>
        <taxon>CS clade</taxon>
        <taxon>Chlamydomonadales</taxon>
        <taxon>Chlamydomonadaceae</taxon>
        <taxon>Chlamydomonas</taxon>
    </lineage>
</organism>
<dbReference type="SUPFAM" id="SSF57716">
    <property type="entry name" value="Glucocorticoid receptor-like (DNA-binding domain)"/>
    <property type="match status" value="1"/>
</dbReference>
<dbReference type="AlphaFoldDB" id="B2X2C9"/>
<comment type="subcellular location">
    <subcellularLocation>
        <location evidence="5">Plastid</location>
        <location evidence="5">Chloroplast</location>
    </subcellularLocation>
</comment>
<dbReference type="InterPro" id="IPR023036">
    <property type="entry name" value="Ribosomal_uS14_bac/plastid"/>
</dbReference>
<dbReference type="GO" id="GO:0009507">
    <property type="term" value="C:chloroplast"/>
    <property type="evidence" value="ECO:0007669"/>
    <property type="project" value="UniProtKB-SubCell"/>
</dbReference>
<dbReference type="GO" id="GO:0015935">
    <property type="term" value="C:small ribosomal subunit"/>
    <property type="evidence" value="ECO:0007669"/>
    <property type="project" value="TreeGrafter"/>
</dbReference>
<keyword evidence="6" id="KW-0150">Chloroplast</keyword>
<geneLocation type="chloroplast" evidence="6"/>